<dbReference type="SUPFAM" id="SSF47473">
    <property type="entry name" value="EF-hand"/>
    <property type="match status" value="1"/>
</dbReference>
<keyword evidence="13" id="KW-1185">Reference proteome</keyword>
<dbReference type="GO" id="GO:0016020">
    <property type="term" value="C:membrane"/>
    <property type="evidence" value="ECO:0007669"/>
    <property type="project" value="UniProtKB-SubCell"/>
</dbReference>
<feature type="transmembrane region" description="Helical" evidence="10">
    <location>
        <begin position="2167"/>
        <end position="2188"/>
    </location>
</feature>
<keyword evidence="6 10" id="KW-1133">Transmembrane helix</keyword>
<evidence type="ECO:0000256" key="3">
    <source>
        <dbReference type="ARBA" id="ARBA00005892"/>
    </source>
</evidence>
<dbReference type="InterPro" id="IPR027469">
    <property type="entry name" value="Cation_efflux_TMD_sf"/>
</dbReference>
<organism evidence="12 13">
    <name type="scientific">Drechslerella dactyloides</name>
    <name type="common">Nematode-trapping fungus</name>
    <name type="synonym">Arthrobotrys dactyloides</name>
    <dbReference type="NCBI Taxonomy" id="74499"/>
    <lineage>
        <taxon>Eukaryota</taxon>
        <taxon>Fungi</taxon>
        <taxon>Dikarya</taxon>
        <taxon>Ascomycota</taxon>
        <taxon>Pezizomycotina</taxon>
        <taxon>Orbiliomycetes</taxon>
        <taxon>Orbiliales</taxon>
        <taxon>Orbiliaceae</taxon>
        <taxon>Drechslerella</taxon>
    </lineage>
</organism>
<accession>A0AAD6NL10</accession>
<keyword evidence="4" id="KW-0813">Transport</keyword>
<keyword evidence="8" id="KW-0539">Nucleus</keyword>
<dbReference type="Gene3D" id="1.10.238.10">
    <property type="entry name" value="EF-hand"/>
    <property type="match status" value="1"/>
</dbReference>
<sequence>MSLPAWLLSDFEELHEVLLSIAESTAVLPDTLDDLLNRHKDALKLLFDQRPRSEDSRRKVKSGKVELSDDEYELNDHFVQATIELADELNLDEVTAAELLLLGQDESNDLDREPRQAAVIIFHRRRHYIAECLRLILSLSADEDADPELRDVLKQTAMGIAARGTKFGEKIIAAMARIRDWIKQLAERVRVTTFLNPSAAAELKGTLWLQANALSQQHQALALSLASLVQLEQCGMAELDGIVSGLKLQKEYDVLIVHQIPALLSIISFLLSPSTKCTVTELKQKQAEFVRSSKDDRWDLQYLHAAVHLCWFTEINGLVRDAPATLPVQVDYQKEVHEPSKLALADGALDFMMAIAADSNSSPDVEASRLEFRRFLQTKTPFQATEMAGLLPAFRKTMNNLLENFMDSFISNMADMLKEIKGIEEEDHLIQRESTYNLERFFLFIGFVFRDRLDAGMTFWTDRESNLYGFLTWASQRQTPMMAAAYCDMLSSLAYGPDSAQKTDQFLSEETAPQTPKNRRPQQVSWDFIFQSLQYYVTQLRPRPEPAPAASYRSVTLPVEAAELDDESVKCIDAYLRLITQVITFSENARDRIFENTSAQLIPTMMEMLDSPLPGTLIASIFSTLAAFCLSKSENDNAQLWEAVDRWAITAPAHSGMQPLRTKPNGYITFLKSEIVTTSFSSAVSFIKLMTALIRPVDPTMTDSLPFPENLGSSSRLPGIDFYVDSIVEMLTEADATTKSTGQKQLSDSEALLLQTACLDFILTALSSFDDQLIVVANTAPIAVDAVIQTSNLASYIRLHPFSRLMDHLFSEPVLSALFSIVRRGAESASDAKEDSPLVQSLLMTVQVMTIIMEKELTYLEIVRPQLWKEDHSLRKSVANTALSSFETAVLYHLSIIVHLGLLGGMEHSTLAVAALKLLTGLAGSSTVTNTPASHFNRTSGKNRLLTITDSEGESRRIAFGFIHRLDQKMDPTTLVSGQLHPDTAVKLEILSFLITCLASTPDKPTLAHLILGFSVNDNEVGISEEPSGIGSGTSVFHSILSIANCWDERDEKGTIFDGEMMALKRAALTVLHFLWKSKLTSSDTLYILRENKFFFAQFSQEAVISNSTLWDGLTFPSQDFFFSPSAECCRAYVDCRAFILDYLALELRQMSILGASSSLKAYYICLMGVTEAFGTRLSHPSILDYLDFLELDVDNGFLTPDLNFFSGLSFSPYLRSASGQDVEKYNIDNARSMLVLRKSELKKSGMVGGDDAEEAMDIEIEAITISLQQDNNFRQYKVSRILCLQHWCRLVVAILETTLSDPVSKSSYIMQALQTIIPKLEQYCGSDERITAELTVVAQSLISNLEFNSINLGRDRGADVAHDRLYQLFRLSLRGVQSPIASAKIREDFYDILCRYLNGMAGLSSQLSILNRRSLQTIRGSGERFLEILCNDAYVGAGTCKLLALNLLDALVALSQEEESTYIVDVLRRQNLIVVLVQSLKGLDQEALQVTDGGESFMTLVKAITGFLLRLSRTKLGAGMVLNAGYFGILKECGLFTIDPDIGIAFMGGKNISSYYDLLLSFVRVLVSCLLCKGLYNKMELGQTQKFLADNRILVSSILKRHANIGNTYPNVDIGPLVDMFVVLYSMVDAVEPPKKKAPAPRKKRAKVKLAQDLSLSAEEAEEVRAAFDYFTDPEELGEDVIRTTNLKKAFSALGFNLSASEVRDIIETVDPENEGLVTYELFLEVAAMKIRARDRQEEVDKAFQLFTGGDNEGPITLQHLRKVAKTLGEDVDDKMLKDMLWEASSSGDRTLVNKKNASQAHHRVGKAAMATYNNLPIPLPPRTPTPPTPLPEGPYLDEGEYDRNSLAPTPNRLSWNSADFAGIDILSTPPQTLSYSYSSSPSRFNGSTTYSAQQRPRMNGYANGSTTTLTATINGPPSTPPTRSPFNFKQMPMAPPTNAGPVVAQQPNQRRGHRYKRSSISHQIFAEPKPRAPLAVPLSLPIPTFKEWRQSMTKDQKLRFGWGLMHFAIAIYCAWYGHGSLAMTALSHLVIYDAVSAALCVVVDVLGNFDVWSRSSVRHPFGLQRAEVLIGFAMSVLLLFMGFDLIQHAAQDLIEGWQGEEEHGHTHSHRHQRVANGTIDTYALLVIGATLISAFGLKNQARIGKALRFAYISSLPSVLSNPSHFLTLSCSVLLLLLPLLSVTMYAWLDRTLSLTIAVSMIVLGFRLVKILGSMLLMRFGGEGVAEVVKEIEQDSAVTTIEEASFWQVHYSLCMANLKIHARLSDASTEAKIRERITRRITDRLGGVYGQGKRRWDVTIEIVPSL</sequence>
<evidence type="ECO:0000256" key="7">
    <source>
        <dbReference type="ARBA" id="ARBA00023136"/>
    </source>
</evidence>
<dbReference type="Pfam" id="PF11894">
    <property type="entry name" value="Nup192"/>
    <property type="match status" value="1"/>
</dbReference>
<reference evidence="12" key="1">
    <citation type="submission" date="2023-01" db="EMBL/GenBank/DDBJ databases">
        <title>The chitinases involved in constricting ring structure development in the nematode-trapping fungus Drechslerella dactyloides.</title>
        <authorList>
            <person name="Wang R."/>
            <person name="Zhang L."/>
            <person name="Tang P."/>
            <person name="Li S."/>
            <person name="Liang L."/>
        </authorList>
    </citation>
    <scope>NUCLEOTIDE SEQUENCE</scope>
    <source>
        <strain evidence="12">YMF1.00031</strain>
    </source>
</reference>
<dbReference type="PANTHER" id="PTHR31344:SF0">
    <property type="entry name" value="NUCLEAR PORE COMPLEX PROTEIN NUP205"/>
    <property type="match status" value="1"/>
</dbReference>
<dbReference type="Pfam" id="PF01545">
    <property type="entry name" value="Cation_efflux"/>
    <property type="match status" value="1"/>
</dbReference>
<feature type="compositionally biased region" description="Polar residues" evidence="9">
    <location>
        <begin position="1885"/>
        <end position="1899"/>
    </location>
</feature>
<evidence type="ECO:0000313" key="12">
    <source>
        <dbReference type="EMBL" id="KAJ6261910.1"/>
    </source>
</evidence>
<dbReference type="GO" id="GO:0017056">
    <property type="term" value="F:structural constituent of nuclear pore"/>
    <property type="evidence" value="ECO:0007669"/>
    <property type="project" value="TreeGrafter"/>
</dbReference>
<comment type="caution">
    <text evidence="12">The sequence shown here is derived from an EMBL/GenBank/DDBJ whole genome shotgun (WGS) entry which is preliminary data.</text>
</comment>
<evidence type="ECO:0000256" key="10">
    <source>
        <dbReference type="SAM" id="Phobius"/>
    </source>
</evidence>
<dbReference type="SUPFAM" id="SSF161111">
    <property type="entry name" value="Cation efflux protein transmembrane domain-like"/>
    <property type="match status" value="1"/>
</dbReference>
<comment type="similarity">
    <text evidence="3">Belongs to the NUP186/NUP192/NUP205 family.</text>
</comment>
<evidence type="ECO:0000256" key="5">
    <source>
        <dbReference type="ARBA" id="ARBA00022692"/>
    </source>
</evidence>
<evidence type="ECO:0000256" key="8">
    <source>
        <dbReference type="ARBA" id="ARBA00023242"/>
    </source>
</evidence>
<evidence type="ECO:0000256" key="4">
    <source>
        <dbReference type="ARBA" id="ARBA00022448"/>
    </source>
</evidence>
<keyword evidence="5 10" id="KW-0812">Transmembrane</keyword>
<dbReference type="GO" id="GO:0008324">
    <property type="term" value="F:monoatomic cation transmembrane transporter activity"/>
    <property type="evidence" value="ECO:0007669"/>
    <property type="project" value="InterPro"/>
</dbReference>
<dbReference type="InterPro" id="IPR011992">
    <property type="entry name" value="EF-hand-dom_pair"/>
</dbReference>
<feature type="transmembrane region" description="Helical" evidence="10">
    <location>
        <begin position="2121"/>
        <end position="2139"/>
    </location>
</feature>
<evidence type="ECO:0000256" key="2">
    <source>
        <dbReference type="ARBA" id="ARBA00004141"/>
    </source>
</evidence>
<dbReference type="GO" id="GO:0098771">
    <property type="term" value="P:inorganic ion homeostasis"/>
    <property type="evidence" value="ECO:0007669"/>
    <property type="project" value="UniProtKB-ARBA"/>
</dbReference>
<evidence type="ECO:0000313" key="13">
    <source>
        <dbReference type="Proteomes" id="UP001221413"/>
    </source>
</evidence>
<evidence type="ECO:0000256" key="6">
    <source>
        <dbReference type="ARBA" id="ARBA00022989"/>
    </source>
</evidence>
<dbReference type="PANTHER" id="PTHR31344">
    <property type="entry name" value="NUCLEAR PORE COMPLEX PROTEIN NUP205"/>
    <property type="match status" value="1"/>
</dbReference>
<feature type="transmembrane region" description="Helical" evidence="10">
    <location>
        <begin position="2000"/>
        <end position="2019"/>
    </location>
</feature>
<name>A0AAD6NL10_DREDA</name>
<dbReference type="EMBL" id="JAQGDS010000003">
    <property type="protein sequence ID" value="KAJ6261910.1"/>
    <property type="molecule type" value="Genomic_DNA"/>
</dbReference>
<dbReference type="GO" id="GO:0006999">
    <property type="term" value="P:nuclear pore organization"/>
    <property type="evidence" value="ECO:0007669"/>
    <property type="project" value="TreeGrafter"/>
</dbReference>
<protein>
    <recommendedName>
        <fullName evidence="11">Cation efflux protein transmembrane domain-containing protein</fullName>
    </recommendedName>
</protein>
<feature type="transmembrane region" description="Helical" evidence="10">
    <location>
        <begin position="2070"/>
        <end position="2088"/>
    </location>
</feature>
<comment type="subcellular location">
    <subcellularLocation>
        <location evidence="2">Membrane</location>
        <topology evidence="2">Multi-pass membrane protein</topology>
    </subcellularLocation>
    <subcellularLocation>
        <location evidence="1">Nucleus</location>
    </subcellularLocation>
</comment>
<gene>
    <name evidence="12" type="ORF">Dda_2709</name>
</gene>
<feature type="domain" description="Cation efflux protein transmembrane" evidence="11">
    <location>
        <begin position="2010"/>
        <end position="2218"/>
    </location>
</feature>
<evidence type="ECO:0000259" key="11">
    <source>
        <dbReference type="Pfam" id="PF01545"/>
    </source>
</evidence>
<dbReference type="GO" id="GO:0030003">
    <property type="term" value="P:intracellular monoatomic cation homeostasis"/>
    <property type="evidence" value="ECO:0007669"/>
    <property type="project" value="UniProtKB-ARBA"/>
</dbReference>
<dbReference type="Proteomes" id="UP001221413">
    <property type="component" value="Unassembled WGS sequence"/>
</dbReference>
<feature type="transmembrane region" description="Helical" evidence="10">
    <location>
        <begin position="2194"/>
        <end position="2210"/>
    </location>
</feature>
<dbReference type="Gene3D" id="1.20.1510.10">
    <property type="entry name" value="Cation efflux protein transmembrane domain"/>
    <property type="match status" value="1"/>
</dbReference>
<feature type="region of interest" description="Disordered" evidence="9">
    <location>
        <begin position="1877"/>
        <end position="1899"/>
    </location>
</feature>
<dbReference type="FunFam" id="1.10.238.10:FF:000001">
    <property type="entry name" value="Calmodulin 1"/>
    <property type="match status" value="1"/>
</dbReference>
<proteinExistence type="inferred from homology"/>
<feature type="transmembrane region" description="Helical" evidence="10">
    <location>
        <begin position="2031"/>
        <end position="2049"/>
    </location>
</feature>
<evidence type="ECO:0000256" key="9">
    <source>
        <dbReference type="SAM" id="MobiDB-lite"/>
    </source>
</evidence>
<evidence type="ECO:0000256" key="1">
    <source>
        <dbReference type="ARBA" id="ARBA00004123"/>
    </source>
</evidence>
<dbReference type="InterPro" id="IPR021827">
    <property type="entry name" value="Nup186/Nup192/Nup205"/>
</dbReference>
<dbReference type="GO" id="GO:0044611">
    <property type="term" value="C:nuclear pore inner ring"/>
    <property type="evidence" value="ECO:0007669"/>
    <property type="project" value="TreeGrafter"/>
</dbReference>
<keyword evidence="7 10" id="KW-0472">Membrane</keyword>
<dbReference type="InterPro" id="IPR058533">
    <property type="entry name" value="Cation_efflux_TM"/>
</dbReference>